<accession>A0A1F5EE09</accession>
<dbReference type="AlphaFoldDB" id="A0A1F5EE09"/>
<dbReference type="Gene3D" id="3.40.50.150">
    <property type="entry name" value="Vaccinia Virus protein VP39"/>
    <property type="match status" value="1"/>
</dbReference>
<evidence type="ECO:0000256" key="2">
    <source>
        <dbReference type="ARBA" id="ARBA00022603"/>
    </source>
</evidence>
<evidence type="ECO:0000256" key="4">
    <source>
        <dbReference type="ARBA" id="ARBA00022691"/>
    </source>
</evidence>
<evidence type="ECO:0000256" key="7">
    <source>
        <dbReference type="ARBA" id="ARBA00047942"/>
    </source>
</evidence>
<evidence type="ECO:0000313" key="11">
    <source>
        <dbReference type="Proteomes" id="UP000178583"/>
    </source>
</evidence>
<dbReference type="GO" id="GO:0009007">
    <property type="term" value="F:site-specific DNA-methyltransferase (adenine-specific) activity"/>
    <property type="evidence" value="ECO:0007669"/>
    <property type="project" value="UniProtKB-EC"/>
</dbReference>
<reference evidence="10 11" key="1">
    <citation type="journal article" date="2016" name="Nat. Commun.">
        <title>Thousands of microbial genomes shed light on interconnected biogeochemical processes in an aquifer system.</title>
        <authorList>
            <person name="Anantharaman K."/>
            <person name="Brown C.T."/>
            <person name="Hug L.A."/>
            <person name="Sharon I."/>
            <person name="Castelle C.J."/>
            <person name="Probst A.J."/>
            <person name="Thomas B.C."/>
            <person name="Singh A."/>
            <person name="Wilkins M.J."/>
            <person name="Karaoz U."/>
            <person name="Brodie E.L."/>
            <person name="Williams K.H."/>
            <person name="Hubbard S.S."/>
            <person name="Banfield J.F."/>
        </authorList>
    </citation>
    <scope>NUCLEOTIDE SEQUENCE [LARGE SCALE GENOMIC DNA]</scope>
</reference>
<dbReference type="GO" id="GO:0003677">
    <property type="term" value="F:DNA binding"/>
    <property type="evidence" value="ECO:0007669"/>
    <property type="project" value="UniProtKB-KW"/>
</dbReference>
<keyword evidence="4" id="KW-0949">S-adenosyl-L-methionine</keyword>
<keyword evidence="5" id="KW-0680">Restriction system</keyword>
<dbReference type="PROSITE" id="PS00092">
    <property type="entry name" value="N6_MTASE"/>
    <property type="match status" value="1"/>
</dbReference>
<dbReference type="GO" id="GO:0032259">
    <property type="term" value="P:methylation"/>
    <property type="evidence" value="ECO:0007669"/>
    <property type="project" value="UniProtKB-KW"/>
</dbReference>
<evidence type="ECO:0000256" key="6">
    <source>
        <dbReference type="ARBA" id="ARBA00023125"/>
    </source>
</evidence>
<evidence type="ECO:0000256" key="5">
    <source>
        <dbReference type="ARBA" id="ARBA00022747"/>
    </source>
</evidence>
<dbReference type="EC" id="2.1.1.72" evidence="1"/>
<dbReference type="InterPro" id="IPR025931">
    <property type="entry name" value="TaqI_C"/>
</dbReference>
<dbReference type="SUPFAM" id="SSF53335">
    <property type="entry name" value="S-adenosyl-L-methionine-dependent methyltransferases"/>
    <property type="match status" value="1"/>
</dbReference>
<keyword evidence="3" id="KW-0808">Transferase</keyword>
<name>A0A1F5EE09_9BACT</name>
<dbReference type="PANTHER" id="PTHR33841:SF1">
    <property type="entry name" value="DNA METHYLTRANSFERASE A"/>
    <property type="match status" value="1"/>
</dbReference>
<evidence type="ECO:0000259" key="9">
    <source>
        <dbReference type="Pfam" id="PF12950"/>
    </source>
</evidence>
<evidence type="ECO:0000256" key="1">
    <source>
        <dbReference type="ARBA" id="ARBA00011900"/>
    </source>
</evidence>
<sequence length="513" mass="58521">MDIDPQAVELAKLNLLIYAVDEQIKLPNLAKNIEVGNSLIESGGKSNRPFSWKDEYKNVFDEGGFDIVVGNPPYLKEKDNKDIFEPVKRSRYKKYYQGKMDFWYFFLHRAIDICKVGGYIGFITNSYFLKNEGASKLIDRIRNELVLVKAVDLDDIKVFGDVSGKHIIHIYQKRKPRTSDKTLYASIDRTSFTGNIELIKTKTIPYAELFTSGNKISFETNGGELFDNCVALGDAYDVSQGIVEAPAKISNKQAANSKTNAHKAGEGVFVISDQELTELTELNVGPKGLGLIKKYLNANNVHRYYYEWSNENIIYADKEAREEISQGKHPEIKGHLDTLREFITSSNKPYGLHRPRERKYFQNPKLLCKGMFLRPEFCYDDQGYCVGFSFSVIIQKDKNYSLKFLLAVLNSKLGEHWFNINGKKRGVGVDIGVAVFRQFPVHSANATEQKQIEVLVNKMLKLQKEHHAVTPDTDKWEILKSEIANTDDQIDQMVYKLYDLAPEEIKTVENSAL</sequence>
<keyword evidence="2" id="KW-0489">Methyltransferase</keyword>
<feature type="domain" description="TaqI-like C-terminal specificity" evidence="9">
    <location>
        <begin position="294"/>
        <end position="419"/>
    </location>
</feature>
<dbReference type="STRING" id="1797472.A2215_03165"/>
<dbReference type="InterPro" id="IPR011639">
    <property type="entry name" value="MethylTrfase_TaqI-like_dom"/>
</dbReference>
<organism evidence="10 11">
    <name type="scientific">Candidatus Berkelbacteria bacterium RIFOXYA2_FULL_43_10</name>
    <dbReference type="NCBI Taxonomy" id="1797472"/>
    <lineage>
        <taxon>Bacteria</taxon>
        <taxon>Candidatus Berkelbacteria</taxon>
    </lineage>
</organism>
<dbReference type="Pfam" id="PF07669">
    <property type="entry name" value="Eco57I"/>
    <property type="match status" value="1"/>
</dbReference>
<protein>
    <recommendedName>
        <fullName evidence="1">site-specific DNA-methyltransferase (adenine-specific)</fullName>
        <ecNumber evidence="1">2.1.1.72</ecNumber>
    </recommendedName>
</protein>
<gene>
    <name evidence="10" type="ORF">A2215_03165</name>
</gene>
<dbReference type="Proteomes" id="UP000178583">
    <property type="component" value="Unassembled WGS sequence"/>
</dbReference>
<evidence type="ECO:0000259" key="8">
    <source>
        <dbReference type="Pfam" id="PF07669"/>
    </source>
</evidence>
<feature type="domain" description="Type II methyltransferase M.TaqI-like" evidence="8">
    <location>
        <begin position="1"/>
        <end position="159"/>
    </location>
</feature>
<dbReference type="Pfam" id="PF12950">
    <property type="entry name" value="TaqI_C"/>
    <property type="match status" value="1"/>
</dbReference>
<evidence type="ECO:0000256" key="3">
    <source>
        <dbReference type="ARBA" id="ARBA00022679"/>
    </source>
</evidence>
<dbReference type="EMBL" id="MEZY01000009">
    <property type="protein sequence ID" value="OGD65591.1"/>
    <property type="molecule type" value="Genomic_DNA"/>
</dbReference>
<dbReference type="InterPro" id="IPR050953">
    <property type="entry name" value="N4_N6_ade-DNA_methylase"/>
</dbReference>
<dbReference type="GO" id="GO:0009307">
    <property type="term" value="P:DNA restriction-modification system"/>
    <property type="evidence" value="ECO:0007669"/>
    <property type="project" value="UniProtKB-KW"/>
</dbReference>
<dbReference type="InterPro" id="IPR029063">
    <property type="entry name" value="SAM-dependent_MTases_sf"/>
</dbReference>
<dbReference type="PANTHER" id="PTHR33841">
    <property type="entry name" value="DNA METHYLTRANSFERASE YEEA-RELATED"/>
    <property type="match status" value="1"/>
</dbReference>
<evidence type="ECO:0000313" key="10">
    <source>
        <dbReference type="EMBL" id="OGD65591.1"/>
    </source>
</evidence>
<proteinExistence type="predicted"/>
<keyword evidence="6" id="KW-0238">DNA-binding</keyword>
<dbReference type="InterPro" id="IPR002052">
    <property type="entry name" value="DNA_methylase_N6_adenine_CS"/>
</dbReference>
<comment type="caution">
    <text evidence="10">The sequence shown here is derived from an EMBL/GenBank/DDBJ whole genome shotgun (WGS) entry which is preliminary data.</text>
</comment>
<comment type="catalytic activity">
    <reaction evidence="7">
        <text>a 2'-deoxyadenosine in DNA + S-adenosyl-L-methionine = an N(6)-methyl-2'-deoxyadenosine in DNA + S-adenosyl-L-homocysteine + H(+)</text>
        <dbReference type="Rhea" id="RHEA:15197"/>
        <dbReference type="Rhea" id="RHEA-COMP:12418"/>
        <dbReference type="Rhea" id="RHEA-COMP:12419"/>
        <dbReference type="ChEBI" id="CHEBI:15378"/>
        <dbReference type="ChEBI" id="CHEBI:57856"/>
        <dbReference type="ChEBI" id="CHEBI:59789"/>
        <dbReference type="ChEBI" id="CHEBI:90615"/>
        <dbReference type="ChEBI" id="CHEBI:90616"/>
        <dbReference type="EC" id="2.1.1.72"/>
    </reaction>
</comment>